<dbReference type="Proteomes" id="UP001204798">
    <property type="component" value="Unassembled WGS sequence"/>
</dbReference>
<dbReference type="EMBL" id="JANUCP010000003">
    <property type="protein sequence ID" value="MCS3919397.1"/>
    <property type="molecule type" value="Genomic_DNA"/>
</dbReference>
<feature type="domain" description="Beta-lactamase-related" evidence="2">
    <location>
        <begin position="12"/>
        <end position="341"/>
    </location>
</feature>
<keyword evidence="1" id="KW-0378">Hydrolase</keyword>
<dbReference type="InterPro" id="IPR050789">
    <property type="entry name" value="Diverse_Enzym_Activities"/>
</dbReference>
<dbReference type="InterPro" id="IPR001466">
    <property type="entry name" value="Beta-lactam-related"/>
</dbReference>
<protein>
    <submittedName>
        <fullName evidence="3">CubicO group peptidase (Beta-lactamase class C family)</fullName>
    </submittedName>
</protein>
<organism evidence="3 4">
    <name type="scientific">Candidatus Fervidibacter sacchari</name>
    <dbReference type="NCBI Taxonomy" id="1448929"/>
    <lineage>
        <taxon>Bacteria</taxon>
        <taxon>Candidatus Fervidibacterota</taxon>
        <taxon>Candidatus Fervidibacter</taxon>
    </lineage>
</organism>
<dbReference type="RefSeq" id="WP_259095783.1">
    <property type="nucleotide sequence ID" value="NZ_CP130454.1"/>
</dbReference>
<dbReference type="SUPFAM" id="SSF56601">
    <property type="entry name" value="beta-lactamase/transpeptidase-like"/>
    <property type="match status" value="1"/>
</dbReference>
<dbReference type="PANTHER" id="PTHR43283">
    <property type="entry name" value="BETA-LACTAMASE-RELATED"/>
    <property type="match status" value="1"/>
</dbReference>
<dbReference type="Pfam" id="PF00144">
    <property type="entry name" value="Beta-lactamase"/>
    <property type="match status" value="1"/>
</dbReference>
<evidence type="ECO:0000259" key="2">
    <source>
        <dbReference type="Pfam" id="PF00144"/>
    </source>
</evidence>
<dbReference type="PANTHER" id="PTHR43283:SF11">
    <property type="entry name" value="BETA-LACTAMASE-RELATED DOMAIN-CONTAINING PROTEIN"/>
    <property type="match status" value="1"/>
</dbReference>
<keyword evidence="4" id="KW-1185">Reference proteome</keyword>
<gene>
    <name evidence="3" type="ORF">M2350_001810</name>
</gene>
<proteinExistence type="predicted"/>
<dbReference type="InterPro" id="IPR012338">
    <property type="entry name" value="Beta-lactam/transpept-like"/>
</dbReference>
<evidence type="ECO:0000313" key="3">
    <source>
        <dbReference type="EMBL" id="MCS3919397.1"/>
    </source>
</evidence>
<reference evidence="3 4" key="1">
    <citation type="submission" date="2022-08" db="EMBL/GenBank/DDBJ databases">
        <title>Bacterial and archaeal communities from various locations to study Microbial Dark Matter (Phase II).</title>
        <authorList>
            <person name="Stepanauskas R."/>
        </authorList>
    </citation>
    <scope>NUCLEOTIDE SEQUENCE [LARGE SCALE GENOMIC DNA]</scope>
    <source>
        <strain evidence="3 4">PD1</strain>
    </source>
</reference>
<evidence type="ECO:0000313" key="4">
    <source>
        <dbReference type="Proteomes" id="UP001204798"/>
    </source>
</evidence>
<name>A0ABT2EN76_9BACT</name>
<comment type="caution">
    <text evidence="3">The sequence shown here is derived from an EMBL/GenBank/DDBJ whole genome shotgun (WGS) entry which is preliminary data.</text>
</comment>
<dbReference type="Gene3D" id="3.40.710.10">
    <property type="entry name" value="DD-peptidase/beta-lactamase superfamily"/>
    <property type="match status" value="1"/>
</dbReference>
<accession>A0ABT2EN76</accession>
<evidence type="ECO:0000256" key="1">
    <source>
        <dbReference type="ARBA" id="ARBA00022801"/>
    </source>
</evidence>
<sequence length="359" mass="40000">MRWWTKRLQGELERTIQTAIDEGHTPGAVICVGTAEKILFVKAFGKRREVPSPQPMELDTIFDLASVTKVAATAPAICLLWQQGKLDIHAPVKRYLPEFSGGHKDKVTLLHLLTHTSGLPAFKNYLRMGLKGQKEAIIADICRTRLKASPGKVFVYSDLGFILLGEIVERVSGLDLDRFCRRHIYEPLKMDWTRFNPPKSWHYKCAATEWRDGKMTQGVVHDPNAFALGGIAGHAGLFSTAFDLTRFCQMILREGELDGVRIFEPEIVRAMRTNHCPVEGVQRGLGFDIQSPYSPQMKGEKFPVGVFGHTGYTGTSVTIDPSAKAFIVLLTNRVHPDDKRNIASLRKSVANLIASAIYG</sequence>